<feature type="coiled-coil region" evidence="11">
    <location>
        <begin position="1129"/>
        <end position="1163"/>
    </location>
</feature>
<dbReference type="Pfam" id="PF00063">
    <property type="entry name" value="Myosin_head"/>
    <property type="match status" value="1"/>
</dbReference>
<dbReference type="InterPro" id="IPR004009">
    <property type="entry name" value="SH3_Myosin"/>
</dbReference>
<dbReference type="Pfam" id="PF00612">
    <property type="entry name" value="IQ"/>
    <property type="match status" value="2"/>
</dbReference>
<dbReference type="FunFam" id="1.20.58.530:FF:000013">
    <property type="entry name" value="Unconventional myosin-XIX"/>
    <property type="match status" value="1"/>
</dbReference>
<dbReference type="Gene3D" id="1.10.10.820">
    <property type="match status" value="1"/>
</dbReference>
<dbReference type="Gene3D" id="1.20.5.190">
    <property type="match status" value="2"/>
</dbReference>
<dbReference type="Gene3D" id="1.20.120.720">
    <property type="entry name" value="Myosin VI head, motor domain, U50 subdomain"/>
    <property type="match status" value="1"/>
</dbReference>
<dbReference type="PRINTS" id="PR00193">
    <property type="entry name" value="MYOSINHEAVY"/>
</dbReference>
<keyword evidence="7 10" id="KW-0505">Motor protein</keyword>
<dbReference type="FunFam" id="1.10.10.820:FF:000001">
    <property type="entry name" value="Myosin heavy chain"/>
    <property type="match status" value="1"/>
</dbReference>
<keyword evidence="8 10" id="KW-0009">Actin-binding</keyword>
<dbReference type="GO" id="GO:0005516">
    <property type="term" value="F:calmodulin binding"/>
    <property type="evidence" value="ECO:0007669"/>
    <property type="project" value="UniProtKB-KW"/>
</dbReference>
<dbReference type="GO" id="GO:0007015">
    <property type="term" value="P:actin filament organization"/>
    <property type="evidence" value="ECO:0000318"/>
    <property type="project" value="GO_Central"/>
</dbReference>
<dbReference type="OrthoDB" id="6108017at2759"/>
<evidence type="ECO:0000259" key="13">
    <source>
        <dbReference type="PROSITE" id="PS51456"/>
    </source>
</evidence>
<accession>G1FTR9</accession>
<dbReference type="Proteomes" id="UP000006727">
    <property type="component" value="Chromosome 19"/>
</dbReference>
<keyword evidence="5 11" id="KW-0175">Coiled coil</keyword>
<evidence type="ECO:0000259" key="14">
    <source>
        <dbReference type="PROSITE" id="PS51844"/>
    </source>
</evidence>
<dbReference type="PROSITE" id="PS51456">
    <property type="entry name" value="MYOSIN_MOTOR"/>
    <property type="match status" value="1"/>
</dbReference>
<feature type="region of interest" description="Actin-binding" evidence="10">
    <location>
        <begin position="835"/>
        <end position="857"/>
    </location>
</feature>
<feature type="domain" description="Myosin motor" evidence="13">
    <location>
        <begin position="280"/>
        <end position="956"/>
    </location>
</feature>
<feature type="region of interest" description="Disordered" evidence="12">
    <location>
        <begin position="1204"/>
        <end position="1252"/>
    </location>
</feature>
<reference evidence="17" key="5">
    <citation type="submission" date="2020-12" db="UniProtKB">
        <authorList>
            <consortium name="EnsemblPlants"/>
        </authorList>
    </citation>
    <scope>IDENTIFICATION</scope>
</reference>
<keyword evidence="2 10" id="KW-0547">Nucleotide-binding</keyword>
<dbReference type="PaxDb" id="3218-PP1S174_120V6.1"/>
<evidence type="ECO:0000256" key="4">
    <source>
        <dbReference type="ARBA" id="ARBA00022860"/>
    </source>
</evidence>
<dbReference type="EnsemblPlants" id="Pp3c19_9660V3.2">
    <property type="protein sequence ID" value="Pp3c19_9660V3.2"/>
    <property type="gene ID" value="Pp3c19_9660"/>
</dbReference>
<evidence type="ECO:0000256" key="5">
    <source>
        <dbReference type="ARBA" id="ARBA00023054"/>
    </source>
</evidence>
<dbReference type="Gene3D" id="3.40.850.10">
    <property type="entry name" value="Kinesin motor domain"/>
    <property type="match status" value="1"/>
</dbReference>
<evidence type="ECO:0000256" key="12">
    <source>
        <dbReference type="SAM" id="MobiDB-lite"/>
    </source>
</evidence>
<dbReference type="SMART" id="SM00242">
    <property type="entry name" value="MYSc"/>
    <property type="match status" value="1"/>
</dbReference>
<dbReference type="InterPro" id="IPR001609">
    <property type="entry name" value="Myosin_head_motor_dom-like"/>
</dbReference>
<dbReference type="Gramene" id="Pp3c19_9660V3.2">
    <property type="protein sequence ID" value="Pp3c19_9660V3.2"/>
    <property type="gene ID" value="Pp3c19_9660"/>
</dbReference>
<feature type="region of interest" description="Disordered" evidence="12">
    <location>
        <begin position="192"/>
        <end position="218"/>
    </location>
</feature>
<feature type="binding site" evidence="10">
    <location>
        <begin position="373"/>
        <end position="380"/>
    </location>
    <ligand>
        <name>ATP</name>
        <dbReference type="ChEBI" id="CHEBI:30616"/>
    </ligand>
</feature>
<dbReference type="InterPro" id="IPR027417">
    <property type="entry name" value="P-loop_NTPase"/>
</dbReference>
<dbReference type="SUPFAM" id="SSF52540">
    <property type="entry name" value="P-loop containing nucleoside triphosphate hydrolases"/>
    <property type="match status" value="1"/>
</dbReference>
<dbReference type="GO" id="GO:0051015">
    <property type="term" value="F:actin filament binding"/>
    <property type="evidence" value="ECO:0000318"/>
    <property type="project" value="GO_Central"/>
</dbReference>
<evidence type="ECO:0000256" key="8">
    <source>
        <dbReference type="ARBA" id="ARBA00023203"/>
    </source>
</evidence>
<dbReference type="SMART" id="SM00015">
    <property type="entry name" value="IQ"/>
    <property type="match status" value="4"/>
</dbReference>
<dbReference type="Gene3D" id="1.20.58.530">
    <property type="match status" value="1"/>
</dbReference>
<name>G1FTR9_PHYPA</name>
<feature type="compositionally biased region" description="Acidic residues" evidence="12">
    <location>
        <begin position="1234"/>
        <end position="1243"/>
    </location>
</feature>
<dbReference type="PANTHER" id="PTHR13140:SF706">
    <property type="entry name" value="DILUTE CLASS UNCONVENTIONAL MYOSIN, ISOFORM C"/>
    <property type="match status" value="1"/>
</dbReference>
<dbReference type="GO" id="GO:0005737">
    <property type="term" value="C:cytoplasm"/>
    <property type="evidence" value="ECO:0000318"/>
    <property type="project" value="GO_Central"/>
</dbReference>
<keyword evidence="18" id="KW-1185">Reference proteome</keyword>
<dbReference type="PANTHER" id="PTHR13140">
    <property type="entry name" value="MYOSIN"/>
    <property type="match status" value="1"/>
</dbReference>
<evidence type="ECO:0000313" key="15">
    <source>
        <dbReference type="EMBL" id="AEM05969.1"/>
    </source>
</evidence>
<dbReference type="PROSITE" id="PS50096">
    <property type="entry name" value="IQ"/>
    <property type="match status" value="3"/>
</dbReference>
<evidence type="ECO:0000313" key="18">
    <source>
        <dbReference type="Proteomes" id="UP000006727"/>
    </source>
</evidence>
<dbReference type="CDD" id="cd01383">
    <property type="entry name" value="MYSc_Myo8"/>
    <property type="match status" value="1"/>
</dbReference>
<feature type="domain" description="Myosin N-terminal SH3-like" evidence="14">
    <location>
        <begin position="227"/>
        <end position="276"/>
    </location>
</feature>
<protein>
    <submittedName>
        <fullName evidence="15">Myosin VIII E</fullName>
    </submittedName>
</protein>
<proteinExistence type="evidence at transcript level"/>
<dbReference type="FunCoup" id="G1FTR9">
    <property type="interactions" value="915"/>
</dbReference>
<evidence type="ECO:0000256" key="2">
    <source>
        <dbReference type="ARBA" id="ARBA00022741"/>
    </source>
</evidence>
<dbReference type="Gene3D" id="6.20.240.20">
    <property type="match status" value="1"/>
</dbReference>
<evidence type="ECO:0000256" key="9">
    <source>
        <dbReference type="ARBA" id="ARBA00060862"/>
    </source>
</evidence>
<evidence type="ECO:0000256" key="7">
    <source>
        <dbReference type="ARBA" id="ARBA00023175"/>
    </source>
</evidence>
<reference evidence="15" key="2">
    <citation type="journal article" date="2011" name="Mol. Plant">
        <title>Myosin VIII Regulates Protonemal Patterning and Developmental Timing in the Moss Physcomitrella patens.</title>
        <authorList>
            <person name="Wu S.Z."/>
            <person name="Ritchie J.A."/>
            <person name="Pan A.H."/>
            <person name="Quatrano R.S."/>
            <person name="Bezanilla M."/>
        </authorList>
    </citation>
    <scope>NUCLEOTIDE SEQUENCE</scope>
</reference>
<evidence type="ECO:0000256" key="11">
    <source>
        <dbReference type="SAM" id="Coils"/>
    </source>
</evidence>
<evidence type="ECO:0000313" key="17">
    <source>
        <dbReference type="EnsemblPlants" id="Pp3c19_9660V3.1"/>
    </source>
</evidence>
<comment type="similarity">
    <text evidence="9">Belongs to the TRAFAC class myosin-kinesin ATPase superfamily. Myosin family. Plant myosin class VIII subfamily.</text>
</comment>
<keyword evidence="6 10" id="KW-0518">Myosin</keyword>
<evidence type="ECO:0000256" key="1">
    <source>
        <dbReference type="ARBA" id="ARBA00022737"/>
    </source>
</evidence>
<dbReference type="InterPro" id="IPR036022">
    <property type="entry name" value="MYSc_Myo8"/>
</dbReference>
<dbReference type="GeneID" id="112295975"/>
<keyword evidence="3 10" id="KW-0067">ATP-binding</keyword>
<dbReference type="GO" id="GO:0015629">
    <property type="term" value="C:actin cytoskeleton"/>
    <property type="evidence" value="ECO:0000318"/>
    <property type="project" value="GO_Central"/>
</dbReference>
<dbReference type="GO" id="GO:0016020">
    <property type="term" value="C:membrane"/>
    <property type="evidence" value="ECO:0000318"/>
    <property type="project" value="GO_Central"/>
</dbReference>
<dbReference type="GO" id="GO:0016459">
    <property type="term" value="C:myosin complex"/>
    <property type="evidence" value="ECO:0007669"/>
    <property type="project" value="UniProtKB-KW"/>
</dbReference>
<dbReference type="RefSeq" id="XP_024403804.1">
    <property type="nucleotide sequence ID" value="XM_024548036.2"/>
</dbReference>
<keyword evidence="1" id="KW-0677">Repeat</keyword>
<dbReference type="PROSITE" id="PS51844">
    <property type="entry name" value="SH3_LIKE"/>
    <property type="match status" value="1"/>
</dbReference>
<dbReference type="GO" id="GO:0005524">
    <property type="term" value="F:ATP binding"/>
    <property type="evidence" value="ECO:0007669"/>
    <property type="project" value="UniProtKB-UniRule"/>
</dbReference>
<reference evidence="16 18" key="4">
    <citation type="journal article" date="2018" name="Plant J.">
        <title>The Physcomitrella patens chromosome-scale assembly reveals moss genome structure and evolution.</title>
        <authorList>
            <person name="Lang D."/>
            <person name="Ullrich K.K."/>
            <person name="Murat F."/>
            <person name="Fuchs J."/>
            <person name="Jenkins J."/>
            <person name="Haas F.B."/>
            <person name="Piednoel M."/>
            <person name="Gundlach H."/>
            <person name="Van Bel M."/>
            <person name="Meyberg R."/>
            <person name="Vives C."/>
            <person name="Morata J."/>
            <person name="Symeonidi A."/>
            <person name="Hiss M."/>
            <person name="Muchero W."/>
            <person name="Kamisugi Y."/>
            <person name="Saleh O."/>
            <person name="Blanc G."/>
            <person name="Decker E.L."/>
            <person name="van Gessel N."/>
            <person name="Grimwood J."/>
            <person name="Hayes R.D."/>
            <person name="Graham S.W."/>
            <person name="Gunter L.E."/>
            <person name="McDaniel S.F."/>
            <person name="Hoernstein S.N.W."/>
            <person name="Larsson A."/>
            <person name="Li F.W."/>
            <person name="Perroud P.F."/>
            <person name="Phillips J."/>
            <person name="Ranjan P."/>
            <person name="Rokshar D.S."/>
            <person name="Rothfels C.J."/>
            <person name="Schneider L."/>
            <person name="Shu S."/>
            <person name="Stevenson D.W."/>
            <person name="Thummler F."/>
            <person name="Tillich M."/>
            <person name="Villarreal Aguilar J.C."/>
            <person name="Widiez T."/>
            <person name="Wong G.K."/>
            <person name="Wymore A."/>
            <person name="Zhang Y."/>
            <person name="Zimmer A.D."/>
            <person name="Quatrano R.S."/>
            <person name="Mayer K.F.X."/>
            <person name="Goodstein D."/>
            <person name="Casacuberta J.M."/>
            <person name="Vandepoele K."/>
            <person name="Reski R."/>
            <person name="Cuming A.C."/>
            <person name="Tuskan G.A."/>
            <person name="Maumus F."/>
            <person name="Salse J."/>
            <person name="Schmutz J."/>
            <person name="Rensing S.A."/>
        </authorList>
    </citation>
    <scope>NUCLEOTIDE SEQUENCE [LARGE SCALE GENOMIC DNA]</scope>
    <source>
        <strain evidence="17 18">cv. Gransden 2004</strain>
    </source>
</reference>
<dbReference type="InterPro" id="IPR036961">
    <property type="entry name" value="Kinesin_motor_dom_sf"/>
</dbReference>
<evidence type="ECO:0000256" key="6">
    <source>
        <dbReference type="ARBA" id="ARBA00023123"/>
    </source>
</evidence>
<dbReference type="EMBL" id="JN255185">
    <property type="protein sequence ID" value="AEM05969.1"/>
    <property type="molecule type" value="mRNA"/>
</dbReference>
<gene>
    <name evidence="17" type="primary">LOC112295975</name>
    <name evidence="16" type="ORF">PHYPA_023932</name>
</gene>
<evidence type="ECO:0000256" key="10">
    <source>
        <dbReference type="PROSITE-ProRule" id="PRU00782"/>
    </source>
</evidence>
<reference evidence="16 18" key="1">
    <citation type="journal article" date="2008" name="Science">
        <title>The Physcomitrella genome reveals evolutionary insights into the conquest of land by plants.</title>
        <authorList>
            <person name="Rensing S."/>
            <person name="Lang D."/>
            <person name="Zimmer A."/>
            <person name="Terry A."/>
            <person name="Salamov A."/>
            <person name="Shapiro H."/>
            <person name="Nishiyama T."/>
            <person name="Perroud P.-F."/>
            <person name="Lindquist E."/>
            <person name="Kamisugi Y."/>
            <person name="Tanahashi T."/>
            <person name="Sakakibara K."/>
            <person name="Fujita T."/>
            <person name="Oishi K."/>
            <person name="Shin-I T."/>
            <person name="Kuroki Y."/>
            <person name="Toyoda A."/>
            <person name="Suzuki Y."/>
            <person name="Hashimoto A."/>
            <person name="Yamaguchi K."/>
            <person name="Sugano A."/>
            <person name="Kohara Y."/>
            <person name="Fujiyama A."/>
            <person name="Anterola A."/>
            <person name="Aoki S."/>
            <person name="Ashton N."/>
            <person name="Barbazuk W.B."/>
            <person name="Barker E."/>
            <person name="Bennetzen J."/>
            <person name="Bezanilla M."/>
            <person name="Blankenship R."/>
            <person name="Cho S.H."/>
            <person name="Dutcher S."/>
            <person name="Estelle M."/>
            <person name="Fawcett J.A."/>
            <person name="Gundlach H."/>
            <person name="Hanada K."/>
            <person name="Heyl A."/>
            <person name="Hicks K.A."/>
            <person name="Hugh J."/>
            <person name="Lohr M."/>
            <person name="Mayer K."/>
            <person name="Melkozernov A."/>
            <person name="Murata T."/>
            <person name="Nelson D."/>
            <person name="Pils B."/>
            <person name="Prigge M."/>
            <person name="Reiss B."/>
            <person name="Renner T."/>
            <person name="Rombauts S."/>
            <person name="Rushton P."/>
            <person name="Sanderfoot A."/>
            <person name="Schween G."/>
            <person name="Shiu S.-H."/>
            <person name="Stueber K."/>
            <person name="Theodoulou F.L."/>
            <person name="Tu H."/>
            <person name="Van de Peer Y."/>
            <person name="Verrier P.J."/>
            <person name="Waters E."/>
            <person name="Wood A."/>
            <person name="Yang L."/>
            <person name="Cove D."/>
            <person name="Cuming A."/>
            <person name="Hasebe M."/>
            <person name="Lucas S."/>
            <person name="Mishler D.B."/>
            <person name="Reski R."/>
            <person name="Grigoriev I."/>
            <person name="Quatrano R.S."/>
            <person name="Boore J.L."/>
        </authorList>
    </citation>
    <scope>NUCLEOTIDE SEQUENCE [LARGE SCALE GENOMIC DNA]</scope>
    <source>
        <strain evidence="17 18">cv. Gransden 2004</strain>
    </source>
</reference>
<dbReference type="KEGG" id="ppp:112295975"/>
<dbReference type="EMBL" id="ABEU02000019">
    <property type="protein sequence ID" value="PNR34115.1"/>
    <property type="molecule type" value="Genomic_DNA"/>
</dbReference>
<dbReference type="GO" id="GO:0000146">
    <property type="term" value="F:microfilament motor activity"/>
    <property type="evidence" value="ECO:0000318"/>
    <property type="project" value="GO_Central"/>
</dbReference>
<sequence length="1369" mass="155720">MFSSVGNDSRTPVRGVQDFTTAEYIEEDDMLSDETENDVVLSAPSMPTSRARLSSSMRAKKAPGACIDNLAIPSKGSGMLLKENIALGSPISNLITAVDPAGLASRCLSKPFDLASENSHAPLAEREIVANYGSLPNPQFVSSPTIMPTLFTPAKESNAQMGSIFDDRINVSGDNRGFSREQSTFSFLTAQEPPAPQTPGAENFALHPATTPSSGKKWRDDGTLRLKKNLRVWFLSSDYNWIAGTVITIEDTEAVVRTPDQLMIKVNASSLQPANPEILEGVFDLIKLSYLNEPSVLHNLAFRYAKDKIYTRAGPVLIAVNPFKKVPIYGPDSVQAYQKRTPESSHPHVYMTADTAFNAMMRDGINQSIIISGESGAGKTETAKIAMQYLAALGGGGGLEDEILQTNPILEAFGNAKTLRNDNSSRFGKLIDIHFDRSGRICGAYIHTYLLEKSRVVKQAEGERSYHVFYQLCAGANRPLQERLHLKSAKEYRYLSQSNCLSIDNVDDAEKFQNLRSAMNVVDISKEDQEQSFEMLSAVLWLGNITFSVVEYDNHVVVDENEAVKVAAALLHCECSDLIAALSTRRIRAGGDHIIQRLTLTQATDSRDALAKAIYANLFDWLVERINKSLEVGKKRTGRSISILDIYGFESFQKNSFEQLCINYANERLQQHFNRHLFKLEQEEYTSENIDWTRVDFEDNQECLDLIEKRPLGLISLLDEECMFPRSSDLTLANKWKEHLKGNVCFKCERDKAFRVCHYAGEVVYETNGFLEKNRDLLHADLLQLLASCDCALSQLFAASIGDGVQKLISPTRRSFNGSTESQKQSVATKFKGQLNKLMQRLESTEPHFIRCIKPNTSQLPDIFEQGLVLQQLRCCGVLEVVRISRSGYPNRHSHDEFASRYGFLLPRSLSNQEDVLDICVSILHQFGIPPDMYQVGISKLFFRAGQIGHLEDVRLRTLQGVTRVQAVYKGYKARCIYKQRRMTTIILQCMVRGAIARKRFGRLLERHRAAVIVQKYARQQSACRKYQSIKEKIVKVQAVIRMWLARKQFLAQRREAEERLATEAKLRVEAQAREEARIKEETKLKKERMIHEQHTFADDERDEEPELIKVVAAEELQEVTIKVRPSYLLELQRRAVMAEKALREKEEENASMRQKILHYEARWMEYEAKMTSMEEMWQKQMSSLQLSLSAAKRSLATDDYSMLQTPTKDHDSINDRFSAGKHQRTKRQLLPPPDDEEFDWDDATTNGTRSPDQFYNRYLLPGRECSTPRGDVDAARSVVNHLVREFDHRTQVFNDDADFLIEVKSGLTEAPLDPEEELRKLRMRFDTWKKDFKTRLRETKLVLQRLCNVDSAEKEKTRKKWWSKRTTP</sequence>
<dbReference type="InterPro" id="IPR000048">
    <property type="entry name" value="IQ_motif_EF-hand-BS"/>
</dbReference>
<organism evidence="15">
    <name type="scientific">Physcomitrium patens</name>
    <name type="common">Spreading-leaved earth moss</name>
    <name type="synonym">Physcomitrella patens</name>
    <dbReference type="NCBI Taxonomy" id="3218"/>
    <lineage>
        <taxon>Eukaryota</taxon>
        <taxon>Viridiplantae</taxon>
        <taxon>Streptophyta</taxon>
        <taxon>Embryophyta</taxon>
        <taxon>Bryophyta</taxon>
        <taxon>Bryophytina</taxon>
        <taxon>Bryopsida</taxon>
        <taxon>Funariidae</taxon>
        <taxon>Funariales</taxon>
        <taxon>Funariaceae</taxon>
        <taxon>Physcomitrium</taxon>
    </lineage>
</organism>
<evidence type="ECO:0000313" key="16">
    <source>
        <dbReference type="EMBL" id="PNR34115.1"/>
    </source>
</evidence>
<keyword evidence="4" id="KW-0112">Calmodulin-binding</keyword>
<evidence type="ECO:0000256" key="3">
    <source>
        <dbReference type="ARBA" id="ARBA00022840"/>
    </source>
</evidence>
<dbReference type="GO" id="GO:0030048">
    <property type="term" value="P:actin filament-based movement"/>
    <property type="evidence" value="ECO:0007669"/>
    <property type="project" value="UniProtKB-ARBA"/>
</dbReference>
<reference evidence="15" key="3">
    <citation type="submission" date="2011-07" db="EMBL/GenBank/DDBJ databases">
        <authorList>
            <person name="Wu S.-Z."/>
            <person name="Bezanilla M."/>
        </authorList>
    </citation>
    <scope>NUCLEOTIDE SEQUENCE</scope>
</reference>
<dbReference type="STRING" id="3218.G1FTR9"/>
<dbReference type="EnsemblPlants" id="Pp3c19_9660V3.1">
    <property type="protein sequence ID" value="Pp3c19_9660V3.1"/>
    <property type="gene ID" value="Pp3c19_9660"/>
</dbReference>
<dbReference type="Gramene" id="Pp3c19_9660V3.1">
    <property type="protein sequence ID" value="Pp3c19_9660V3.1"/>
    <property type="gene ID" value="Pp3c19_9660"/>
</dbReference>